<dbReference type="AlphaFoldDB" id="A0A5K1JRE5"/>
<proteinExistence type="predicted"/>
<protein>
    <submittedName>
        <fullName evidence="2">Zn(2)-C6 fungal-type domain-containing protein</fullName>
    </submittedName>
</protein>
<sequence length="176" mass="19187">MGTNPSDGLEASPAAEQPDELVVPLDLDPRNVRKSLASAEELKQEGNDHFRAKRWDEAIALYRSALGHLPKRPQLPTSPVDTRSHDEDSRVLRSEDGSNSNSPQEAAIQGQQPPPSELEVDCAKARAVLYANISACYVKLGEHKEIVSACTEGKSITTLVSVNRRLVNLVIPSAQR</sequence>
<dbReference type="PANTHER" id="PTHR46014:SF1">
    <property type="entry name" value="TETRATRICOPEPTIDE REPEAT PROTEIN 1"/>
    <property type="match status" value="1"/>
</dbReference>
<dbReference type="InterPro" id="IPR011990">
    <property type="entry name" value="TPR-like_helical_dom_sf"/>
</dbReference>
<organism evidence="2">
    <name type="scientific">Ganoderma boninense</name>
    <dbReference type="NCBI Taxonomy" id="34458"/>
    <lineage>
        <taxon>Eukaryota</taxon>
        <taxon>Fungi</taxon>
        <taxon>Dikarya</taxon>
        <taxon>Basidiomycota</taxon>
        <taxon>Agaricomycotina</taxon>
        <taxon>Agaricomycetes</taxon>
        <taxon>Polyporales</taxon>
        <taxon>Polyporaceae</taxon>
        <taxon>Ganoderma</taxon>
    </lineage>
</organism>
<dbReference type="InterPro" id="IPR052769">
    <property type="entry name" value="TPR_domain_protein"/>
</dbReference>
<feature type="compositionally biased region" description="Basic and acidic residues" evidence="1">
    <location>
        <begin position="82"/>
        <end position="96"/>
    </location>
</feature>
<evidence type="ECO:0000313" key="2">
    <source>
        <dbReference type="EMBL" id="VWO94221.1"/>
    </source>
</evidence>
<evidence type="ECO:0000256" key="1">
    <source>
        <dbReference type="SAM" id="MobiDB-lite"/>
    </source>
</evidence>
<name>A0A5K1JRE5_9APHY</name>
<feature type="region of interest" description="Disordered" evidence="1">
    <location>
        <begin position="1"/>
        <end position="27"/>
    </location>
</feature>
<dbReference type="Gene3D" id="1.25.40.10">
    <property type="entry name" value="Tetratricopeptide repeat domain"/>
    <property type="match status" value="1"/>
</dbReference>
<dbReference type="EMBL" id="LR723849">
    <property type="protein sequence ID" value="VWO94221.1"/>
    <property type="molecule type" value="Genomic_DNA"/>
</dbReference>
<accession>A0A5K1JRE5</accession>
<reference evidence="2" key="1">
    <citation type="submission" date="2019-10" db="EMBL/GenBank/DDBJ databases">
        <authorList>
            <person name="Nor Muhammad N."/>
        </authorList>
    </citation>
    <scope>NUCLEOTIDE SEQUENCE</scope>
</reference>
<dbReference type="SUPFAM" id="SSF48452">
    <property type="entry name" value="TPR-like"/>
    <property type="match status" value="1"/>
</dbReference>
<gene>
    <name evidence="2" type="primary">I1RDS9</name>
</gene>
<feature type="region of interest" description="Disordered" evidence="1">
    <location>
        <begin position="66"/>
        <end position="119"/>
    </location>
</feature>
<dbReference type="PANTHER" id="PTHR46014">
    <property type="entry name" value="TETRATRICOPEPTIDE REPEAT PROTEIN 1"/>
    <property type="match status" value="1"/>
</dbReference>